<gene>
    <name evidence="1" type="ORF">PIB30_060816</name>
</gene>
<dbReference type="EMBL" id="JASCZI010000543">
    <property type="protein sequence ID" value="MED6112345.1"/>
    <property type="molecule type" value="Genomic_DNA"/>
</dbReference>
<name>A0ABU6QKB4_9FABA</name>
<sequence length="100" mass="10848">MDKKEKKTVRYLRSKIYAKTVAAKTPIAPTPPLTSMLGVGKAGDPDSYLGTPFTTSGSSDDDDFLRDESMQWEYGDIDIWKVMATDESSEGSCPGGPPNP</sequence>
<comment type="caution">
    <text evidence="1">The sequence shown here is derived from an EMBL/GenBank/DDBJ whole genome shotgun (WGS) entry which is preliminary data.</text>
</comment>
<evidence type="ECO:0000313" key="1">
    <source>
        <dbReference type="EMBL" id="MED6112345.1"/>
    </source>
</evidence>
<protein>
    <submittedName>
        <fullName evidence="1">Uncharacterized protein</fullName>
    </submittedName>
</protein>
<proteinExistence type="predicted"/>
<organism evidence="1 2">
    <name type="scientific">Stylosanthes scabra</name>
    <dbReference type="NCBI Taxonomy" id="79078"/>
    <lineage>
        <taxon>Eukaryota</taxon>
        <taxon>Viridiplantae</taxon>
        <taxon>Streptophyta</taxon>
        <taxon>Embryophyta</taxon>
        <taxon>Tracheophyta</taxon>
        <taxon>Spermatophyta</taxon>
        <taxon>Magnoliopsida</taxon>
        <taxon>eudicotyledons</taxon>
        <taxon>Gunneridae</taxon>
        <taxon>Pentapetalae</taxon>
        <taxon>rosids</taxon>
        <taxon>fabids</taxon>
        <taxon>Fabales</taxon>
        <taxon>Fabaceae</taxon>
        <taxon>Papilionoideae</taxon>
        <taxon>50 kb inversion clade</taxon>
        <taxon>dalbergioids sensu lato</taxon>
        <taxon>Dalbergieae</taxon>
        <taxon>Pterocarpus clade</taxon>
        <taxon>Stylosanthes</taxon>
    </lineage>
</organism>
<reference evidence="1 2" key="1">
    <citation type="journal article" date="2023" name="Plants (Basel)">
        <title>Bridging the Gap: Combining Genomics and Transcriptomics Approaches to Understand Stylosanthes scabra, an Orphan Legume from the Brazilian Caatinga.</title>
        <authorList>
            <person name="Ferreira-Neto J.R.C."/>
            <person name="da Silva M.D."/>
            <person name="Binneck E."/>
            <person name="de Melo N.F."/>
            <person name="da Silva R.H."/>
            <person name="de Melo A.L.T.M."/>
            <person name="Pandolfi V."/>
            <person name="Bustamante F.O."/>
            <person name="Brasileiro-Vidal A.C."/>
            <person name="Benko-Iseppon A.M."/>
        </authorList>
    </citation>
    <scope>NUCLEOTIDE SEQUENCE [LARGE SCALE GENOMIC DNA]</scope>
    <source>
        <tissue evidence="1">Leaves</tissue>
    </source>
</reference>
<evidence type="ECO:0000313" key="2">
    <source>
        <dbReference type="Proteomes" id="UP001341840"/>
    </source>
</evidence>
<keyword evidence="2" id="KW-1185">Reference proteome</keyword>
<accession>A0ABU6QKB4</accession>
<dbReference type="Proteomes" id="UP001341840">
    <property type="component" value="Unassembled WGS sequence"/>
</dbReference>